<dbReference type="PROSITE" id="PS50887">
    <property type="entry name" value="GGDEF"/>
    <property type="match status" value="1"/>
</dbReference>
<dbReference type="CDD" id="cd01949">
    <property type="entry name" value="GGDEF"/>
    <property type="match status" value="1"/>
</dbReference>
<dbReference type="EMBL" id="RIZG01000004">
    <property type="protein sequence ID" value="RNF50925.1"/>
    <property type="molecule type" value="Genomic_DNA"/>
</dbReference>
<accession>A0A3M8Q477</accession>
<dbReference type="InterPro" id="IPR043128">
    <property type="entry name" value="Rev_trsase/Diguanyl_cyclase"/>
</dbReference>
<dbReference type="GO" id="GO:0043709">
    <property type="term" value="P:cell adhesion involved in single-species biofilm formation"/>
    <property type="evidence" value="ECO:0007669"/>
    <property type="project" value="TreeGrafter"/>
</dbReference>
<dbReference type="InterPro" id="IPR011123">
    <property type="entry name" value="Y_Y_Y"/>
</dbReference>
<dbReference type="SMART" id="SM00267">
    <property type="entry name" value="GGDEF"/>
    <property type="match status" value="1"/>
</dbReference>
<dbReference type="OrthoDB" id="176203at2"/>
<proteinExistence type="predicted"/>
<feature type="signal peptide" evidence="4">
    <location>
        <begin position="1"/>
        <end position="27"/>
    </location>
</feature>
<dbReference type="EC" id="2.7.7.65" evidence="2"/>
<reference evidence="6 7" key="1">
    <citation type="journal article" date="2012" name="Int. J. Syst. Evol. Microbiol.">
        <title>Marinomonas hwangdonensis sp. nov., isolated from seawater.</title>
        <authorList>
            <person name="Jung Y.T."/>
            <person name="Oh T.K."/>
            <person name="Yoon J.H."/>
        </authorList>
    </citation>
    <scope>NUCLEOTIDE SEQUENCE [LARGE SCALE GENOMIC DNA]</scope>
    <source>
        <strain evidence="6 7">HDW-15</strain>
    </source>
</reference>
<evidence type="ECO:0000256" key="2">
    <source>
        <dbReference type="ARBA" id="ARBA00012528"/>
    </source>
</evidence>
<sequence>MFLLRFKKPWFLSVTFLIALLSTNTYSNQGTPLANYFADTWTTEDGLPHNSINAITQTSDGYLWFATWEGVARYNGSEFRFFERSEQTGIIDSGTRTLVPDSENGLWIAGARGGITYRNHQQWKPQPPAQSMVNHVMKDTKDNLWLAVEGTGVFFRPTQKSDGAPNAHNEVWVLKNKSAYRLLEDSQGRIWAATDSGLYHLNGNSQQDVLAQYNLPNRQVYSVIETRNKELLVATNRGAYVIKGSQALLLHPSLAGATITTLLEDKQNNIWLGTVNMGVFRFAHQKIEKLSADSGLPNNRVLSIFQDLENSIWIGTNGGLMRLRNAPFSSWTKERGLVGDYVRSVFALSPDSLLVGSSEGLSVIEKGLAYSALNQKSAQVSTLSFARRRAGGVWVGTYLNGLMVWQDNQLTPYFNEKNGLPSNEVRAVLEDTKGNLWIGTTTGLVRRNAQGEQTLFTREQGLPGNYIMALSEDTKGQIWVGTGVGVAIITGNEINTLSINAMEGAEYAFGFWPEKDYVWIATDRGLIRYRHKDGHLGLVGRKAGLPIDKLFQVISDNHGSLWLTSNRGIWQVAYDSAQAVADGKQENIDFEHFSQSDGMASAQANGGSNPTAVVMSNGTLWFATAKGVSMINSLRLTEKIARPLPLVLESVFVDGELVDSTQNAAFKPGTSRVAIHYAGLGYVLSSRIQYRTHLVGFEEGWSFRDKGTTAEYTNLPPGHYQLKLSARYPYNDWTPSETLYEFTIQPFIWQTREMQISAFVVLLLLLTAGVKWRLRQLQANELRLKKLVDKQTFALQQQTEELRCLANEDGLTHLPNRRAFDRSLSSTFANAKSQGTSLALAILDIDHFKAINDHYSHLVGDQAIQLIAKELHAMTNDNVHVARWGGEEFTLLIEGIGAHQAISYCDHLREKIANLDYTDLGENFAMTVSIGLAFSDQVRSYEDLLRSADKALYKAKQEGRNRVELI</sequence>
<evidence type="ECO:0000259" key="5">
    <source>
        <dbReference type="PROSITE" id="PS50887"/>
    </source>
</evidence>
<feature type="domain" description="GGDEF" evidence="5">
    <location>
        <begin position="836"/>
        <end position="966"/>
    </location>
</feature>
<dbReference type="GO" id="GO:0005886">
    <property type="term" value="C:plasma membrane"/>
    <property type="evidence" value="ECO:0007669"/>
    <property type="project" value="TreeGrafter"/>
</dbReference>
<dbReference type="Proteomes" id="UP000280507">
    <property type="component" value="Unassembled WGS sequence"/>
</dbReference>
<evidence type="ECO:0000313" key="7">
    <source>
        <dbReference type="Proteomes" id="UP000280507"/>
    </source>
</evidence>
<dbReference type="PANTHER" id="PTHR45138">
    <property type="entry name" value="REGULATORY COMPONENTS OF SENSORY TRANSDUCTION SYSTEM"/>
    <property type="match status" value="1"/>
</dbReference>
<dbReference type="Pfam" id="PF07495">
    <property type="entry name" value="Y_Y_Y"/>
    <property type="match status" value="1"/>
</dbReference>
<feature type="chain" id="PRO_5017936589" description="diguanylate cyclase" evidence="4">
    <location>
        <begin position="28"/>
        <end position="966"/>
    </location>
</feature>
<dbReference type="Pfam" id="PF00990">
    <property type="entry name" value="GGDEF"/>
    <property type="match status" value="1"/>
</dbReference>
<dbReference type="InterPro" id="IPR011110">
    <property type="entry name" value="Reg_prop"/>
</dbReference>
<dbReference type="SUPFAM" id="SSF55073">
    <property type="entry name" value="Nucleotide cyclase"/>
    <property type="match status" value="1"/>
</dbReference>
<dbReference type="NCBIfam" id="TIGR00254">
    <property type="entry name" value="GGDEF"/>
    <property type="match status" value="1"/>
</dbReference>
<dbReference type="GO" id="GO:0052621">
    <property type="term" value="F:diguanylate cyclase activity"/>
    <property type="evidence" value="ECO:0007669"/>
    <property type="project" value="UniProtKB-EC"/>
</dbReference>
<keyword evidence="4" id="KW-0732">Signal</keyword>
<dbReference type="AlphaFoldDB" id="A0A3M8Q477"/>
<dbReference type="SUPFAM" id="SSF63829">
    <property type="entry name" value="Calcium-dependent phosphotriesterase"/>
    <property type="match status" value="2"/>
</dbReference>
<dbReference type="FunFam" id="3.30.70.270:FF:000001">
    <property type="entry name" value="Diguanylate cyclase domain protein"/>
    <property type="match status" value="1"/>
</dbReference>
<dbReference type="InterPro" id="IPR015943">
    <property type="entry name" value="WD40/YVTN_repeat-like_dom_sf"/>
</dbReference>
<organism evidence="6 7">
    <name type="scientific">Marinomonas hwangdonensis</name>
    <dbReference type="NCBI Taxonomy" id="1053647"/>
    <lineage>
        <taxon>Bacteria</taxon>
        <taxon>Pseudomonadati</taxon>
        <taxon>Pseudomonadota</taxon>
        <taxon>Gammaproteobacteria</taxon>
        <taxon>Oceanospirillales</taxon>
        <taxon>Oceanospirillaceae</taxon>
        <taxon>Marinomonas</taxon>
    </lineage>
</organism>
<keyword evidence="7" id="KW-1185">Reference proteome</keyword>
<dbReference type="InterPro" id="IPR029787">
    <property type="entry name" value="Nucleotide_cyclase"/>
</dbReference>
<dbReference type="GO" id="GO:1902201">
    <property type="term" value="P:negative regulation of bacterial-type flagellum-dependent cell motility"/>
    <property type="evidence" value="ECO:0007669"/>
    <property type="project" value="TreeGrafter"/>
</dbReference>
<comment type="catalytic activity">
    <reaction evidence="3">
        <text>2 GTP = 3',3'-c-di-GMP + 2 diphosphate</text>
        <dbReference type="Rhea" id="RHEA:24898"/>
        <dbReference type="ChEBI" id="CHEBI:33019"/>
        <dbReference type="ChEBI" id="CHEBI:37565"/>
        <dbReference type="ChEBI" id="CHEBI:58805"/>
        <dbReference type="EC" id="2.7.7.65"/>
    </reaction>
</comment>
<evidence type="ECO:0000256" key="1">
    <source>
        <dbReference type="ARBA" id="ARBA00001946"/>
    </source>
</evidence>
<evidence type="ECO:0000313" key="6">
    <source>
        <dbReference type="EMBL" id="RNF50925.1"/>
    </source>
</evidence>
<dbReference type="PANTHER" id="PTHR45138:SF9">
    <property type="entry name" value="DIGUANYLATE CYCLASE DGCM-RELATED"/>
    <property type="match status" value="1"/>
</dbReference>
<dbReference type="InterPro" id="IPR013783">
    <property type="entry name" value="Ig-like_fold"/>
</dbReference>
<protein>
    <recommendedName>
        <fullName evidence="2">diguanylate cyclase</fullName>
        <ecNumber evidence="2">2.7.7.65</ecNumber>
    </recommendedName>
</protein>
<evidence type="ECO:0000256" key="3">
    <source>
        <dbReference type="ARBA" id="ARBA00034247"/>
    </source>
</evidence>
<dbReference type="Gene3D" id="2.130.10.10">
    <property type="entry name" value="YVTN repeat-like/Quinoprotein amine dehydrogenase"/>
    <property type="match status" value="3"/>
</dbReference>
<dbReference type="RefSeq" id="WP_123095438.1">
    <property type="nucleotide sequence ID" value="NZ_RIZG01000004.1"/>
</dbReference>
<dbReference type="Gene3D" id="2.60.40.10">
    <property type="entry name" value="Immunoglobulins"/>
    <property type="match status" value="1"/>
</dbReference>
<evidence type="ECO:0000256" key="4">
    <source>
        <dbReference type="SAM" id="SignalP"/>
    </source>
</evidence>
<comment type="caution">
    <text evidence="6">The sequence shown here is derived from an EMBL/GenBank/DDBJ whole genome shotgun (WGS) entry which is preliminary data.</text>
</comment>
<gene>
    <name evidence="6" type="ORF">EBI00_08125</name>
</gene>
<dbReference type="InterPro" id="IPR050469">
    <property type="entry name" value="Diguanylate_Cyclase"/>
</dbReference>
<name>A0A3M8Q477_9GAMM</name>
<comment type="cofactor">
    <cofactor evidence="1">
        <name>Mg(2+)</name>
        <dbReference type="ChEBI" id="CHEBI:18420"/>
    </cofactor>
</comment>
<dbReference type="InterPro" id="IPR000160">
    <property type="entry name" value="GGDEF_dom"/>
</dbReference>
<dbReference type="Pfam" id="PF07494">
    <property type="entry name" value="Reg_prop"/>
    <property type="match status" value="6"/>
</dbReference>
<dbReference type="Gene3D" id="3.30.70.270">
    <property type="match status" value="1"/>
</dbReference>